<dbReference type="PANTHER" id="PTHR13767:SF2">
    <property type="entry name" value="PSEUDOURIDYLATE SYNTHASE TRUB1"/>
    <property type="match status" value="1"/>
</dbReference>
<keyword evidence="3 5" id="KW-0819">tRNA processing</keyword>
<evidence type="ECO:0000256" key="4">
    <source>
        <dbReference type="ARBA" id="ARBA00023235"/>
    </source>
</evidence>
<dbReference type="GO" id="GO:0160148">
    <property type="term" value="F:tRNA pseudouridine(55) synthase activity"/>
    <property type="evidence" value="ECO:0007669"/>
    <property type="project" value="UniProtKB-EC"/>
</dbReference>
<dbReference type="GO" id="GO:0003723">
    <property type="term" value="F:RNA binding"/>
    <property type="evidence" value="ECO:0007669"/>
    <property type="project" value="InterPro"/>
</dbReference>
<evidence type="ECO:0000313" key="8">
    <source>
        <dbReference type="Proteomes" id="UP000177921"/>
    </source>
</evidence>
<feature type="domain" description="Pseudouridine synthase II N-terminal" evidence="6">
    <location>
        <begin position="33"/>
        <end position="176"/>
    </location>
</feature>
<organism evidence="7 8">
    <name type="scientific">Candidatus Collierbacteria bacterium RIFOXYD1_FULL_46_26</name>
    <dbReference type="NCBI Taxonomy" id="1817732"/>
    <lineage>
        <taxon>Bacteria</taxon>
        <taxon>Candidatus Collieribacteriota</taxon>
    </lineage>
</organism>
<comment type="function">
    <text evidence="5">Responsible for synthesis of pseudouridine from uracil-55 in the psi GC loop of transfer RNAs.</text>
</comment>
<dbReference type="Gene3D" id="3.30.2350.10">
    <property type="entry name" value="Pseudouridine synthase"/>
    <property type="match status" value="1"/>
</dbReference>
<comment type="catalytic activity">
    <reaction evidence="1 5">
        <text>uridine(55) in tRNA = pseudouridine(55) in tRNA</text>
        <dbReference type="Rhea" id="RHEA:42532"/>
        <dbReference type="Rhea" id="RHEA-COMP:10101"/>
        <dbReference type="Rhea" id="RHEA-COMP:10102"/>
        <dbReference type="ChEBI" id="CHEBI:65314"/>
        <dbReference type="ChEBI" id="CHEBI:65315"/>
        <dbReference type="EC" id="5.4.99.25"/>
    </reaction>
</comment>
<dbReference type="HAMAP" id="MF_01080">
    <property type="entry name" value="TruB_bact"/>
    <property type="match status" value="1"/>
</dbReference>
<evidence type="ECO:0000313" key="7">
    <source>
        <dbReference type="EMBL" id="OGD84471.1"/>
    </source>
</evidence>
<dbReference type="AlphaFoldDB" id="A0A1F5FXZ5"/>
<keyword evidence="4 5" id="KW-0413">Isomerase</keyword>
<evidence type="ECO:0000256" key="1">
    <source>
        <dbReference type="ARBA" id="ARBA00000385"/>
    </source>
</evidence>
<dbReference type="EMBL" id="MFAR01000036">
    <property type="protein sequence ID" value="OGD84471.1"/>
    <property type="molecule type" value="Genomic_DNA"/>
</dbReference>
<reference evidence="7 8" key="1">
    <citation type="journal article" date="2016" name="Nat. Commun.">
        <title>Thousands of microbial genomes shed light on interconnected biogeochemical processes in an aquifer system.</title>
        <authorList>
            <person name="Anantharaman K."/>
            <person name="Brown C.T."/>
            <person name="Hug L.A."/>
            <person name="Sharon I."/>
            <person name="Castelle C.J."/>
            <person name="Probst A.J."/>
            <person name="Thomas B.C."/>
            <person name="Singh A."/>
            <person name="Wilkins M.J."/>
            <person name="Karaoz U."/>
            <person name="Brodie E.L."/>
            <person name="Williams K.H."/>
            <person name="Hubbard S.S."/>
            <person name="Banfield J.F."/>
        </authorList>
    </citation>
    <scope>NUCLEOTIDE SEQUENCE [LARGE SCALE GENOMIC DNA]</scope>
</reference>
<evidence type="ECO:0000256" key="3">
    <source>
        <dbReference type="ARBA" id="ARBA00022694"/>
    </source>
</evidence>
<dbReference type="EC" id="5.4.99.25" evidence="5"/>
<feature type="active site" description="Nucleophile" evidence="5">
    <location>
        <position position="41"/>
    </location>
</feature>
<dbReference type="Proteomes" id="UP000177921">
    <property type="component" value="Unassembled WGS sequence"/>
</dbReference>
<dbReference type="NCBIfam" id="TIGR00431">
    <property type="entry name" value="TruB"/>
    <property type="match status" value="1"/>
</dbReference>
<proteinExistence type="inferred from homology"/>
<dbReference type="PANTHER" id="PTHR13767">
    <property type="entry name" value="TRNA-PSEUDOURIDINE SYNTHASE"/>
    <property type="match status" value="1"/>
</dbReference>
<dbReference type="Pfam" id="PF01509">
    <property type="entry name" value="TruB_N"/>
    <property type="match status" value="1"/>
</dbReference>
<protein>
    <recommendedName>
        <fullName evidence="5">tRNA pseudouridine synthase B</fullName>
        <ecNumber evidence="5">5.4.99.25</ecNumber>
    </recommendedName>
    <alternativeName>
        <fullName evidence="5">tRNA pseudouridine(55) synthase</fullName>
        <shortName evidence="5">Psi55 synthase</shortName>
    </alternativeName>
    <alternativeName>
        <fullName evidence="5">tRNA pseudouridylate synthase</fullName>
    </alternativeName>
    <alternativeName>
        <fullName evidence="5">tRNA-uridine isomerase</fullName>
    </alternativeName>
</protein>
<dbReference type="InterPro" id="IPR020103">
    <property type="entry name" value="PsdUridine_synth_cat_dom_sf"/>
</dbReference>
<name>A0A1F5FXZ5_9BACT</name>
<evidence type="ECO:0000256" key="2">
    <source>
        <dbReference type="ARBA" id="ARBA00005642"/>
    </source>
</evidence>
<dbReference type="GO" id="GO:1990481">
    <property type="term" value="P:mRNA pseudouridine synthesis"/>
    <property type="evidence" value="ECO:0007669"/>
    <property type="project" value="TreeGrafter"/>
</dbReference>
<sequence>MRMDKILPVNKPVGMTSYDVIRRFKQTVHPDYKIGHGGTLDPFADGVLLLLLGHATKKMGELSMLPKTYRAVAKLGARSDTLDVTGKLKIRRQTIDVSLTKEKIQAAANKFVGEIEQTVPNYSAAKIDGVPRYKLARRGETMREKSKKVVIHTLVIESIKDDRVVFTTTVSSGTYIRQLSYDLLKSLGIESYLEKLTREKIGEFDLSKCCQITDFSSSKYLDKAVQI</sequence>
<dbReference type="InterPro" id="IPR002501">
    <property type="entry name" value="PsdUridine_synth_N"/>
</dbReference>
<gene>
    <name evidence="5" type="primary">truB</name>
    <name evidence="7" type="ORF">A2618_03270</name>
</gene>
<comment type="caution">
    <text evidence="7">The sequence shown here is derived from an EMBL/GenBank/DDBJ whole genome shotgun (WGS) entry which is preliminary data.</text>
</comment>
<dbReference type="GO" id="GO:0031119">
    <property type="term" value="P:tRNA pseudouridine synthesis"/>
    <property type="evidence" value="ECO:0007669"/>
    <property type="project" value="UniProtKB-UniRule"/>
</dbReference>
<dbReference type="InterPro" id="IPR014780">
    <property type="entry name" value="tRNA_psdUridine_synth_TruB"/>
</dbReference>
<evidence type="ECO:0000256" key="5">
    <source>
        <dbReference type="HAMAP-Rule" id="MF_01080"/>
    </source>
</evidence>
<dbReference type="SUPFAM" id="SSF55120">
    <property type="entry name" value="Pseudouridine synthase"/>
    <property type="match status" value="1"/>
</dbReference>
<comment type="similarity">
    <text evidence="2 5">Belongs to the pseudouridine synthase TruB family. Type 1 subfamily.</text>
</comment>
<accession>A0A1F5FXZ5</accession>
<evidence type="ECO:0000259" key="6">
    <source>
        <dbReference type="Pfam" id="PF01509"/>
    </source>
</evidence>